<dbReference type="InterPro" id="IPR002881">
    <property type="entry name" value="DUF58"/>
</dbReference>
<evidence type="ECO:0000259" key="1">
    <source>
        <dbReference type="Pfam" id="PF01882"/>
    </source>
</evidence>
<organism evidence="2 3">
    <name type="scientific">Microvirga subterranea</name>
    <dbReference type="NCBI Taxonomy" id="186651"/>
    <lineage>
        <taxon>Bacteria</taxon>
        <taxon>Pseudomonadati</taxon>
        <taxon>Pseudomonadota</taxon>
        <taxon>Alphaproteobacteria</taxon>
        <taxon>Hyphomicrobiales</taxon>
        <taxon>Methylobacteriaceae</taxon>
        <taxon>Microvirga</taxon>
    </lineage>
</organism>
<dbReference type="PANTHER" id="PTHR33608:SF12">
    <property type="entry name" value="DUF58 DOMAIN-CONTAINING PROTEIN"/>
    <property type="match status" value="1"/>
</dbReference>
<dbReference type="Pfam" id="PF01882">
    <property type="entry name" value="DUF58"/>
    <property type="match status" value="1"/>
</dbReference>
<dbReference type="AlphaFoldDB" id="A0A370HHT7"/>
<feature type="domain" description="DUF58" evidence="1">
    <location>
        <begin position="63"/>
        <end position="280"/>
    </location>
</feature>
<comment type="caution">
    <text evidence="2">The sequence shown here is derived from an EMBL/GenBank/DDBJ whole genome shotgun (WGS) entry which is preliminary data.</text>
</comment>
<sequence>MALTAPSRQPSEDRSRITVTRDELIRLRHKARGFSFLPRQPVHSILTGRHASRLRGRGLNFEELRPYYPGDDTRTIDWNATARLRDPFIRVSTEERDRAVVLLVDQRLSMFFGSRRATKSVAAAEIAAAAAWRVTSLGDRIGAVVFSDGGSQVVKPQARDAGAMAVIDAVAKANNRLPARIRDVPRPEALNEALLRAEPFLRHDALLCLISDAAGADADTVERVTTITAHNDVLSVFVYDPLEADLPDIGPAVVAEADRQVEVDLSSAALRTRFAQDFGQRRSRIEGFSRRRAIPLLPIRADLDPIDQLRDLLGHRTVRSVRGRTAGGHRP</sequence>
<evidence type="ECO:0000313" key="3">
    <source>
        <dbReference type="Proteomes" id="UP000254925"/>
    </source>
</evidence>
<accession>A0A370HHT7</accession>
<reference evidence="2 3" key="1">
    <citation type="submission" date="2018-07" db="EMBL/GenBank/DDBJ databases">
        <title>Genomic Encyclopedia of Type Strains, Phase IV (KMG-IV): sequencing the most valuable type-strain genomes for metagenomic binning, comparative biology and taxonomic classification.</title>
        <authorList>
            <person name="Goeker M."/>
        </authorList>
    </citation>
    <scope>NUCLEOTIDE SEQUENCE [LARGE SCALE GENOMIC DNA]</scope>
    <source>
        <strain evidence="2 3">DSM 14364</strain>
    </source>
</reference>
<gene>
    <name evidence="2" type="ORF">DES45_107109</name>
</gene>
<dbReference type="InterPro" id="IPR036465">
    <property type="entry name" value="vWFA_dom_sf"/>
</dbReference>
<proteinExistence type="predicted"/>
<name>A0A370HHT7_9HYPH</name>
<dbReference type="PANTHER" id="PTHR33608">
    <property type="entry name" value="BLL2464 PROTEIN"/>
    <property type="match status" value="1"/>
</dbReference>
<protein>
    <submittedName>
        <fullName evidence="2">Uncharacterized protein DUF58</fullName>
    </submittedName>
</protein>
<dbReference type="SUPFAM" id="SSF53300">
    <property type="entry name" value="vWA-like"/>
    <property type="match status" value="1"/>
</dbReference>
<keyword evidence="3" id="KW-1185">Reference proteome</keyword>
<dbReference type="EMBL" id="QQBB01000007">
    <property type="protein sequence ID" value="RDI57192.1"/>
    <property type="molecule type" value="Genomic_DNA"/>
</dbReference>
<evidence type="ECO:0000313" key="2">
    <source>
        <dbReference type="EMBL" id="RDI57192.1"/>
    </source>
</evidence>
<dbReference type="Proteomes" id="UP000254925">
    <property type="component" value="Unassembled WGS sequence"/>
</dbReference>
<dbReference type="RefSeq" id="WP_114771425.1">
    <property type="nucleotide sequence ID" value="NZ_QQBB01000007.1"/>
</dbReference>
<dbReference type="OrthoDB" id="9776116at2"/>